<name>A0A1J6IC23_NICAT</name>
<dbReference type="GO" id="GO:0004867">
    <property type="term" value="F:serine-type endopeptidase inhibitor activity"/>
    <property type="evidence" value="ECO:0007669"/>
    <property type="project" value="UniProtKB-KW"/>
</dbReference>
<dbReference type="KEGG" id="nau:109233348"/>
<evidence type="ECO:0000313" key="5">
    <source>
        <dbReference type="EMBL" id="OIS98055.1"/>
    </source>
</evidence>
<dbReference type="EMBL" id="MJEQ01037192">
    <property type="protein sequence ID" value="OIS98055.1"/>
    <property type="molecule type" value="Genomic_DNA"/>
</dbReference>
<keyword evidence="2" id="KW-0646">Protease inhibitor</keyword>
<evidence type="ECO:0000256" key="4">
    <source>
        <dbReference type="SAM" id="SignalP"/>
    </source>
</evidence>
<dbReference type="SMR" id="A0A1J6IC23"/>
<feature type="signal peptide" evidence="4">
    <location>
        <begin position="1"/>
        <end position="22"/>
    </location>
</feature>
<evidence type="ECO:0000256" key="3">
    <source>
        <dbReference type="ARBA" id="ARBA00022900"/>
    </source>
</evidence>
<dbReference type="Proteomes" id="UP000187609">
    <property type="component" value="Unassembled WGS sequence"/>
</dbReference>
<dbReference type="PROSITE" id="PS00285">
    <property type="entry name" value="POTATO_INHIBITOR"/>
    <property type="match status" value="1"/>
</dbReference>
<dbReference type="GO" id="GO:0009611">
    <property type="term" value="P:response to wounding"/>
    <property type="evidence" value="ECO:0007669"/>
    <property type="project" value="InterPro"/>
</dbReference>
<dbReference type="PANTHER" id="PTHR33091:SF53">
    <property type="entry name" value="OS08G0441300 PROTEIN"/>
    <property type="match status" value="1"/>
</dbReference>
<dbReference type="SUPFAM" id="SSF54654">
    <property type="entry name" value="CI-2 family of serine protease inhibitors"/>
    <property type="match status" value="1"/>
</dbReference>
<dbReference type="InterPro" id="IPR036354">
    <property type="entry name" value="Prot_inh_pot1_sf"/>
</dbReference>
<dbReference type="OMA" id="GKSRWPE"/>
<keyword evidence="6" id="KW-1185">Reference proteome</keyword>
<dbReference type="AlphaFoldDB" id="A0A1J6IC23"/>
<feature type="chain" id="PRO_5012068865" evidence="4">
    <location>
        <begin position="23"/>
        <end position="94"/>
    </location>
</feature>
<keyword evidence="3" id="KW-0722">Serine protease inhibitor</keyword>
<evidence type="ECO:0000313" key="6">
    <source>
        <dbReference type="Proteomes" id="UP000187609"/>
    </source>
</evidence>
<dbReference type="Gramene" id="OIS98055">
    <property type="protein sequence ID" value="OIS98055"/>
    <property type="gene ID" value="A4A49_32206"/>
</dbReference>
<dbReference type="OrthoDB" id="10013825at2759"/>
<dbReference type="GeneID" id="109233348"/>
<dbReference type="PANTHER" id="PTHR33091">
    <property type="entry name" value="PROTEIN, PUTATIVE, EXPRESSED-RELATED"/>
    <property type="match status" value="1"/>
</dbReference>
<gene>
    <name evidence="5" type="primary">ITR1_1</name>
    <name evidence="5" type="ORF">A4A49_32206</name>
</gene>
<protein>
    <submittedName>
        <fullName evidence="5">Trypsin inhibitor 1</fullName>
    </submittedName>
</protein>
<comment type="similarity">
    <text evidence="1">Belongs to the protease inhibitor I13 (potato type I serine protease inhibitor) family.</text>
</comment>
<accession>A0A1J6IC23</accession>
<sequence length="94" mass="10422">MVKLALVVTFLLLASLFQPLTAQSSCPGVKKETWPELIGVPAKFAREIIQKENSKLTNVPSVLNGSPVTKDFRCNRVRLFVNVLDFVVQIPRVG</sequence>
<dbReference type="InterPro" id="IPR000864">
    <property type="entry name" value="Prot_inh_pot1"/>
</dbReference>
<evidence type="ECO:0000256" key="1">
    <source>
        <dbReference type="ARBA" id="ARBA00008210"/>
    </source>
</evidence>
<dbReference type="Gene3D" id="3.30.10.10">
    <property type="entry name" value="Trypsin Inhibitor V, subunit A"/>
    <property type="match status" value="1"/>
</dbReference>
<dbReference type="Pfam" id="PF00280">
    <property type="entry name" value="potato_inhibit"/>
    <property type="match status" value="1"/>
</dbReference>
<evidence type="ECO:0000256" key="2">
    <source>
        <dbReference type="ARBA" id="ARBA00022690"/>
    </source>
</evidence>
<comment type="caution">
    <text evidence="5">The sequence shown here is derived from an EMBL/GenBank/DDBJ whole genome shotgun (WGS) entry which is preliminary data.</text>
</comment>
<reference evidence="5" key="1">
    <citation type="submission" date="2016-11" db="EMBL/GenBank/DDBJ databases">
        <title>The genome of Nicotiana attenuata.</title>
        <authorList>
            <person name="Xu S."/>
            <person name="Brockmoeller T."/>
            <person name="Gaquerel E."/>
            <person name="Navarro A."/>
            <person name="Kuhl H."/>
            <person name="Gase K."/>
            <person name="Ling Z."/>
            <person name="Zhou W."/>
            <person name="Kreitzer C."/>
            <person name="Stanke M."/>
            <person name="Tang H."/>
            <person name="Lyons E."/>
            <person name="Pandey P."/>
            <person name="Pandey S.P."/>
            <person name="Timmermann B."/>
            <person name="Baldwin I.T."/>
        </authorList>
    </citation>
    <scope>NUCLEOTIDE SEQUENCE [LARGE SCALE GENOMIC DNA]</scope>
    <source>
        <strain evidence="5">UT</strain>
    </source>
</reference>
<organism evidence="5 6">
    <name type="scientific">Nicotiana attenuata</name>
    <name type="common">Coyote tobacco</name>
    <dbReference type="NCBI Taxonomy" id="49451"/>
    <lineage>
        <taxon>Eukaryota</taxon>
        <taxon>Viridiplantae</taxon>
        <taxon>Streptophyta</taxon>
        <taxon>Embryophyta</taxon>
        <taxon>Tracheophyta</taxon>
        <taxon>Spermatophyta</taxon>
        <taxon>Magnoliopsida</taxon>
        <taxon>eudicotyledons</taxon>
        <taxon>Gunneridae</taxon>
        <taxon>Pentapetalae</taxon>
        <taxon>asterids</taxon>
        <taxon>lamiids</taxon>
        <taxon>Solanales</taxon>
        <taxon>Solanaceae</taxon>
        <taxon>Nicotianoideae</taxon>
        <taxon>Nicotianeae</taxon>
        <taxon>Nicotiana</taxon>
    </lineage>
</organism>
<keyword evidence="4" id="KW-0732">Signal</keyword>
<proteinExistence type="inferred from homology"/>
<dbReference type="PRINTS" id="PR00292">
    <property type="entry name" value="POTATOINHBTR"/>
</dbReference>